<dbReference type="Pfam" id="PF03121">
    <property type="entry name" value="Herpes_UL52"/>
    <property type="match status" value="1"/>
</dbReference>
<evidence type="ECO:0000256" key="7">
    <source>
        <dbReference type="ARBA" id="ARBA00047303"/>
    </source>
</evidence>
<evidence type="ECO:0000256" key="4">
    <source>
        <dbReference type="ARBA" id="ARBA00026139"/>
    </source>
</evidence>
<evidence type="ECO:0000313" key="8">
    <source>
        <dbReference type="EMBL" id="VDK84704.1"/>
    </source>
</evidence>
<comment type="catalytic activity">
    <reaction evidence="5">
        <text>ssDNA + n NTP = ssDNA/pppN(pN)n-1 hybrid + (n-1) diphosphate.</text>
        <dbReference type="EC" id="2.7.7.102"/>
    </reaction>
</comment>
<dbReference type="GO" id="GO:0003682">
    <property type="term" value="F:chromatin binding"/>
    <property type="evidence" value="ECO:0007669"/>
    <property type="project" value="TreeGrafter"/>
</dbReference>
<dbReference type="GO" id="GO:0005634">
    <property type="term" value="C:nucleus"/>
    <property type="evidence" value="ECO:0007669"/>
    <property type="project" value="TreeGrafter"/>
</dbReference>
<evidence type="ECO:0000313" key="9">
    <source>
        <dbReference type="Proteomes" id="UP000277928"/>
    </source>
</evidence>
<protein>
    <recommendedName>
        <fullName evidence="4">DNA-directed primase/polymerase protein</fullName>
        <ecNumber evidence="6">2.7.7.102</ecNumber>
        <ecNumber evidence="2">2.7.7.7</ecNumber>
    </recommendedName>
</protein>
<keyword evidence="3" id="KW-0808">Transferase</keyword>
<dbReference type="GO" id="GO:0009411">
    <property type="term" value="P:response to UV"/>
    <property type="evidence" value="ECO:0007669"/>
    <property type="project" value="TreeGrafter"/>
</dbReference>
<dbReference type="STRING" id="42156.A0A3P6V330"/>
<proteinExistence type="inferred from homology"/>
<evidence type="ECO:0000256" key="6">
    <source>
        <dbReference type="ARBA" id="ARBA00044768"/>
    </source>
</evidence>
<dbReference type="GO" id="GO:0006264">
    <property type="term" value="P:mitochondrial DNA replication"/>
    <property type="evidence" value="ECO:0007669"/>
    <property type="project" value="TreeGrafter"/>
</dbReference>
<evidence type="ECO:0000256" key="2">
    <source>
        <dbReference type="ARBA" id="ARBA00012417"/>
    </source>
</evidence>
<dbReference type="OMA" id="HCFQKCF"/>
<dbReference type="AlphaFoldDB" id="A0A3P6V330"/>
<dbReference type="Proteomes" id="UP000277928">
    <property type="component" value="Unassembled WGS sequence"/>
</dbReference>
<dbReference type="PANTHER" id="PTHR31399:SF0">
    <property type="entry name" value="DNA-DIRECTED PRIMASE_POLYMERASE PROTEIN"/>
    <property type="match status" value="1"/>
</dbReference>
<keyword evidence="9" id="KW-1185">Reference proteome</keyword>
<reference evidence="8 9" key="1">
    <citation type="submission" date="2018-08" db="EMBL/GenBank/DDBJ databases">
        <authorList>
            <person name="Laetsch R D."/>
            <person name="Stevens L."/>
            <person name="Kumar S."/>
            <person name="Blaxter L. M."/>
        </authorList>
    </citation>
    <scope>NUCLEOTIDE SEQUENCE [LARGE SCALE GENOMIC DNA]</scope>
</reference>
<dbReference type="EC" id="2.7.7.7" evidence="2"/>
<dbReference type="InterPro" id="IPR044917">
    <property type="entry name" value="PRIMPOL"/>
</dbReference>
<evidence type="ECO:0000256" key="5">
    <source>
        <dbReference type="ARBA" id="ARBA00044677"/>
    </source>
</evidence>
<dbReference type="GO" id="GO:0031297">
    <property type="term" value="P:replication fork processing"/>
    <property type="evidence" value="ECO:0007669"/>
    <property type="project" value="TreeGrafter"/>
</dbReference>
<dbReference type="OrthoDB" id="5988181at2759"/>
<organism evidence="8 9">
    <name type="scientific">Litomosoides sigmodontis</name>
    <name type="common">Filarial nematode worm</name>
    <dbReference type="NCBI Taxonomy" id="42156"/>
    <lineage>
        <taxon>Eukaryota</taxon>
        <taxon>Metazoa</taxon>
        <taxon>Ecdysozoa</taxon>
        <taxon>Nematoda</taxon>
        <taxon>Chromadorea</taxon>
        <taxon>Rhabditida</taxon>
        <taxon>Spirurina</taxon>
        <taxon>Spiruromorpha</taxon>
        <taxon>Filarioidea</taxon>
        <taxon>Onchocercidae</taxon>
        <taxon>Litomosoides</taxon>
    </lineage>
</organism>
<dbReference type="EMBL" id="UYRX01000628">
    <property type="protein sequence ID" value="VDK84704.1"/>
    <property type="molecule type" value="Genomic_DNA"/>
</dbReference>
<evidence type="ECO:0000256" key="3">
    <source>
        <dbReference type="ARBA" id="ARBA00022932"/>
    </source>
</evidence>
<dbReference type="GO" id="GO:0042276">
    <property type="term" value="P:error-prone translesion synthesis"/>
    <property type="evidence" value="ECO:0007669"/>
    <property type="project" value="InterPro"/>
</dbReference>
<dbReference type="GO" id="GO:0003887">
    <property type="term" value="F:DNA-directed DNA polymerase activity"/>
    <property type="evidence" value="ECO:0007669"/>
    <property type="project" value="UniProtKB-KW"/>
</dbReference>
<dbReference type="GO" id="GO:0005759">
    <property type="term" value="C:mitochondrial matrix"/>
    <property type="evidence" value="ECO:0007669"/>
    <property type="project" value="TreeGrafter"/>
</dbReference>
<comment type="similarity">
    <text evidence="1">Belongs to the eukaryotic-type primase small subunit family.</text>
</comment>
<evidence type="ECO:0000256" key="1">
    <source>
        <dbReference type="ARBA" id="ARBA00009762"/>
    </source>
</evidence>
<accession>A0A3P6V330</accession>
<comment type="catalytic activity">
    <reaction evidence="7">
        <text>DNA(n) + a 2'-deoxyribonucleoside 5'-triphosphate = DNA(n+1) + diphosphate</text>
        <dbReference type="Rhea" id="RHEA:22508"/>
        <dbReference type="Rhea" id="RHEA-COMP:17339"/>
        <dbReference type="Rhea" id="RHEA-COMP:17340"/>
        <dbReference type="ChEBI" id="CHEBI:33019"/>
        <dbReference type="ChEBI" id="CHEBI:61560"/>
        <dbReference type="ChEBI" id="CHEBI:173112"/>
        <dbReference type="EC" id="2.7.7.7"/>
    </reaction>
    <physiologicalReaction direction="left-to-right" evidence="7">
        <dbReference type="Rhea" id="RHEA:22509"/>
    </physiologicalReaction>
</comment>
<keyword evidence="3" id="KW-0548">Nucleotidyltransferase</keyword>
<gene>
    <name evidence="8" type="ORF">NLS_LOCUS6776</name>
</gene>
<sequence length="535" mass="61691">MTEVKMIGGFNSIDDKEIWFYGAHDKDERPNNVNETVSNEAQQNPKRSLLEDSLGCFVIYKRQNDALAKCEEEGPMARVFAFEYSVHHPGQRQYLVSTVERFWKWYRSQCGVSFYELIPQNCPAHLYFDLEFYREANPDVEEKKLIKDFNDCVSEVFEEVFGIDLNPEKDMLVLDASTTTKFSEHIIVHLADNYLFPSNTSMKSFIQQLREKMLSSGRCLVWNASATKLVTLFDGTVYSVNRNFRLYLSSKLGKNNPLVLAQRCNFYAQKKRCSKQIFLDSLVVPVKYNTPKILHIPTIENGRYRDIRSREPKILAVSAQVPLSNENMDCITGYGTTSPFPVLEQHIIAINRRWKDNASIRQWKLSVDKFKTSRHIIYYITNCRYCFNIGREHRSNGTYWVVDLDKLHCFQKCFDVDCNGTSSNYFPLPNFVCSSLLSTKEPTFVDSTLEANETAIQIPNTEAEDGRAERGSMSKQLLLDVIKESRAMNETEVEKRTLTTRNEIASAGVRKLQKSQNLFELTDDELLNAFASVKN</sequence>
<dbReference type="EC" id="2.7.7.102" evidence="6"/>
<keyword evidence="3" id="KW-0239">DNA-directed DNA polymerase</keyword>
<dbReference type="PANTHER" id="PTHR31399">
    <property type="entry name" value="DNA-DIRECTED PRIMASE / POLYMERASE PROTEIN"/>
    <property type="match status" value="1"/>
</dbReference>
<name>A0A3P6V330_LITSI</name>